<dbReference type="Proteomes" id="UP001293593">
    <property type="component" value="Unassembled WGS sequence"/>
</dbReference>
<evidence type="ECO:0000313" key="2">
    <source>
        <dbReference type="Proteomes" id="UP001293593"/>
    </source>
</evidence>
<evidence type="ECO:0000313" key="1">
    <source>
        <dbReference type="EMBL" id="KAK4265435.1"/>
    </source>
</evidence>
<gene>
    <name evidence="1" type="ORF">QN277_026490</name>
</gene>
<organism evidence="1 2">
    <name type="scientific">Acacia crassicarpa</name>
    <name type="common">northern wattle</name>
    <dbReference type="NCBI Taxonomy" id="499986"/>
    <lineage>
        <taxon>Eukaryota</taxon>
        <taxon>Viridiplantae</taxon>
        <taxon>Streptophyta</taxon>
        <taxon>Embryophyta</taxon>
        <taxon>Tracheophyta</taxon>
        <taxon>Spermatophyta</taxon>
        <taxon>Magnoliopsida</taxon>
        <taxon>eudicotyledons</taxon>
        <taxon>Gunneridae</taxon>
        <taxon>Pentapetalae</taxon>
        <taxon>rosids</taxon>
        <taxon>fabids</taxon>
        <taxon>Fabales</taxon>
        <taxon>Fabaceae</taxon>
        <taxon>Caesalpinioideae</taxon>
        <taxon>mimosoid clade</taxon>
        <taxon>Acacieae</taxon>
        <taxon>Acacia</taxon>
    </lineage>
</organism>
<accession>A0AAE1MHU6</accession>
<proteinExistence type="predicted"/>
<keyword evidence="2" id="KW-1185">Reference proteome</keyword>
<dbReference type="EMBL" id="JAWXYG010000008">
    <property type="protein sequence ID" value="KAK4265435.1"/>
    <property type="molecule type" value="Genomic_DNA"/>
</dbReference>
<comment type="caution">
    <text evidence="1">The sequence shown here is derived from an EMBL/GenBank/DDBJ whole genome shotgun (WGS) entry which is preliminary data.</text>
</comment>
<sequence>MVIYHGKLCRMKYNGYQRDIKSLYYIFENVLAKVQPEELGSYSEWHGLMALYEDSKLKGFDLFFFFWLDLKDGFEQKKQVHWCHPFFWFHKERLHFLDNLYTIFVREKFLIPKRLLKLFELDFALDWFWCDRFPSGPFERLFNYVPPPAAPSRKPQYKGVPQYKTTMDSIAFCYNSLNHYNSHVKKSRKKKTVEEIETELNEIFEVCCNVFTAVCNFIDRPAIETSQKVLRQRLMALREEMSFFLINANASTASTSTPNSNTI</sequence>
<protein>
    <submittedName>
        <fullName evidence="1">Uncharacterized protein</fullName>
    </submittedName>
</protein>
<dbReference type="AlphaFoldDB" id="A0AAE1MHU6"/>
<reference evidence="1" key="1">
    <citation type="submission" date="2023-10" db="EMBL/GenBank/DDBJ databases">
        <title>Chromosome-level genome of the transformable northern wattle, Acacia crassicarpa.</title>
        <authorList>
            <person name="Massaro I."/>
            <person name="Sinha N.R."/>
            <person name="Poethig S."/>
            <person name="Leichty A.R."/>
        </authorList>
    </citation>
    <scope>NUCLEOTIDE SEQUENCE</scope>
    <source>
        <strain evidence="1">Acra3RX</strain>
        <tissue evidence="1">Leaf</tissue>
    </source>
</reference>
<name>A0AAE1MHU6_9FABA</name>